<evidence type="ECO:0000313" key="6">
    <source>
        <dbReference type="EMBL" id="NDV32498.1"/>
    </source>
</evidence>
<dbReference type="GO" id="GO:0030544">
    <property type="term" value="F:Hsp70 protein binding"/>
    <property type="evidence" value="ECO:0007669"/>
    <property type="project" value="TreeGrafter"/>
</dbReference>
<dbReference type="InterPro" id="IPR019734">
    <property type="entry name" value="TPR_rpt"/>
</dbReference>
<evidence type="ECO:0000256" key="3">
    <source>
        <dbReference type="PROSITE-ProRule" id="PRU00339"/>
    </source>
</evidence>
<organism evidence="6">
    <name type="scientific">Arcella intermedia</name>
    <dbReference type="NCBI Taxonomy" id="1963864"/>
    <lineage>
        <taxon>Eukaryota</taxon>
        <taxon>Amoebozoa</taxon>
        <taxon>Tubulinea</taxon>
        <taxon>Elardia</taxon>
        <taxon>Arcellinida</taxon>
        <taxon>Sphaerothecina</taxon>
        <taxon>Arcellidae</taxon>
        <taxon>Arcella</taxon>
    </lineage>
</organism>
<feature type="region of interest" description="Disordered" evidence="4">
    <location>
        <begin position="342"/>
        <end position="376"/>
    </location>
</feature>
<dbReference type="Gene3D" id="1.10.260.100">
    <property type="match status" value="1"/>
</dbReference>
<protein>
    <recommendedName>
        <fullName evidence="5">Hsp70-interacting protein N-terminal domain-containing protein</fullName>
    </recommendedName>
</protein>
<evidence type="ECO:0000256" key="1">
    <source>
        <dbReference type="ARBA" id="ARBA00022737"/>
    </source>
</evidence>
<evidence type="ECO:0000256" key="2">
    <source>
        <dbReference type="ARBA" id="ARBA00022803"/>
    </source>
</evidence>
<sequence>MHLPELSFFKSYLESMHATIPAAKADEEKPKEEHPHEHAHEHAQEPAHQHAHDHAHEHEHGHEEHEEEEMHVDDPLLMTPDHDFESVQMGDASKEVTEDEDGDSFSLMAQGRKLARDGKHEEAVKKLTEAILMNPKGSALFATRAESFFELKRPNAAIHDANRALELNPDSGKALKIRGKARRFLGKYAEAFYDLQQGNLLDFDEQTDKIIKDIKERAEAAIHKQRKEEEKKRIENLKREAAEKRRKQQEEEDARNREESGFPGGGFGGMPGMEGMGGIFDALMKDPEIKAALGSDPKATEKLMAFMSSGGSQYANDPTVLKVMAVLSKKMPGMGGMGGAGAGAGAGGHGHAHGPGGHGHSHGAGGHSHKMDDDLD</sequence>
<dbReference type="PROSITE" id="PS50005">
    <property type="entry name" value="TPR"/>
    <property type="match status" value="2"/>
</dbReference>
<reference evidence="6" key="1">
    <citation type="journal article" date="2020" name="J. Eukaryot. Microbiol.">
        <title>De novo Sequencing, Assembly and Annotation of the Transcriptome for the Free-Living Testate Amoeba Arcella intermedia.</title>
        <authorList>
            <person name="Ribeiro G.M."/>
            <person name="Porfirio-Sousa A.L."/>
            <person name="Maurer-Alcala X.X."/>
            <person name="Katz L.A."/>
            <person name="Lahr D.J.G."/>
        </authorList>
    </citation>
    <scope>NUCLEOTIDE SEQUENCE</scope>
</reference>
<feature type="domain" description="Hsp70-interacting protein N-terminal" evidence="5">
    <location>
        <begin position="1"/>
        <end position="21"/>
    </location>
</feature>
<dbReference type="EMBL" id="GIBP01003529">
    <property type="protein sequence ID" value="NDV32498.1"/>
    <property type="molecule type" value="Transcribed_RNA"/>
</dbReference>
<keyword evidence="2 3" id="KW-0802">TPR repeat</keyword>
<accession>A0A6B2L6Q3</accession>
<dbReference type="Pfam" id="PF18253">
    <property type="entry name" value="HipN"/>
    <property type="match status" value="1"/>
</dbReference>
<feature type="region of interest" description="Disordered" evidence="4">
    <location>
        <begin position="222"/>
        <end position="270"/>
    </location>
</feature>
<dbReference type="AlphaFoldDB" id="A0A6B2L6Q3"/>
<name>A0A6B2L6Q3_9EUKA</name>
<dbReference type="InterPro" id="IPR034649">
    <property type="entry name" value="Hip_N"/>
</dbReference>
<dbReference type="InterPro" id="IPR011990">
    <property type="entry name" value="TPR-like_helical_dom_sf"/>
</dbReference>
<dbReference type="Gene3D" id="1.25.40.10">
    <property type="entry name" value="Tetratricopeptide repeat domain"/>
    <property type="match status" value="1"/>
</dbReference>
<evidence type="ECO:0000259" key="5">
    <source>
        <dbReference type="Pfam" id="PF18253"/>
    </source>
</evidence>
<dbReference type="PANTHER" id="PTHR45883:SF2">
    <property type="entry name" value="HSC70-INTERACTING PROTEIN"/>
    <property type="match status" value="1"/>
</dbReference>
<evidence type="ECO:0000256" key="4">
    <source>
        <dbReference type="SAM" id="MobiDB-lite"/>
    </source>
</evidence>
<feature type="compositionally biased region" description="Basic and acidic residues" evidence="4">
    <location>
        <begin position="222"/>
        <end position="243"/>
    </location>
</feature>
<feature type="compositionally biased region" description="Basic and acidic residues" evidence="4">
    <location>
        <begin position="24"/>
        <end position="64"/>
    </location>
</feature>
<feature type="compositionally biased region" description="Gly residues" evidence="4">
    <location>
        <begin position="342"/>
        <end position="366"/>
    </location>
</feature>
<dbReference type="SUPFAM" id="SSF48452">
    <property type="entry name" value="TPR-like"/>
    <property type="match status" value="1"/>
</dbReference>
<dbReference type="PANTHER" id="PTHR45883">
    <property type="entry name" value="HSC70-INTERACTING PROTEIN"/>
    <property type="match status" value="1"/>
</dbReference>
<dbReference type="GO" id="GO:0046983">
    <property type="term" value="F:protein dimerization activity"/>
    <property type="evidence" value="ECO:0007669"/>
    <property type="project" value="InterPro"/>
</dbReference>
<keyword evidence="1" id="KW-0677">Repeat</keyword>
<feature type="repeat" description="TPR" evidence="3">
    <location>
        <begin position="104"/>
        <end position="137"/>
    </location>
</feature>
<dbReference type="Gene3D" id="6.10.250.3420">
    <property type="match status" value="1"/>
</dbReference>
<feature type="region of interest" description="Disordered" evidence="4">
    <location>
        <begin position="23"/>
        <end position="71"/>
    </location>
</feature>
<dbReference type="SMART" id="SM00028">
    <property type="entry name" value="TPR"/>
    <property type="match status" value="2"/>
</dbReference>
<proteinExistence type="predicted"/>
<feature type="repeat" description="TPR" evidence="3">
    <location>
        <begin position="138"/>
        <end position="171"/>
    </location>
</feature>